<feature type="domain" description="Alpha/beta hydrolase fold-3" evidence="3">
    <location>
        <begin position="124"/>
        <end position="330"/>
    </location>
</feature>
<reference evidence="4 5" key="1">
    <citation type="journal article" date="2011" name="BMC Genomics">
        <title>Comparative genomics reveals diversity among xanthomonads infecting tomato and pepper.</title>
        <authorList>
            <person name="Potnis N."/>
            <person name="Krasileva K."/>
            <person name="Chow V."/>
            <person name="Almeida N.F."/>
            <person name="Patil P.B."/>
            <person name="Ryan R.P."/>
            <person name="Sharlach M."/>
            <person name="Behlau F."/>
            <person name="Dow J.M."/>
            <person name="Momol M.T."/>
            <person name="White F.F."/>
            <person name="Preston J.F."/>
            <person name="Vinatzer B.A."/>
            <person name="Koebnik R."/>
            <person name="Setubal J.C."/>
            <person name="Norman D.J."/>
            <person name="Staskawicz B.J."/>
            <person name="Jones J.B."/>
        </authorList>
    </citation>
    <scope>NUCLEOTIDE SEQUENCE [LARGE SCALE GENOMIC DNA]</scope>
    <source>
        <strain evidence="4 5">ATCC 35937</strain>
    </source>
</reference>
<dbReference type="PROSITE" id="PS01173">
    <property type="entry name" value="LIPASE_GDXG_HIS"/>
    <property type="match status" value="1"/>
</dbReference>
<gene>
    <name evidence="4" type="ORF">XVE_3366</name>
</gene>
<name>F0BGJ0_9XANT</name>
<dbReference type="GO" id="GO:0019433">
    <property type="term" value="P:triglyceride catabolic process"/>
    <property type="evidence" value="ECO:0007669"/>
    <property type="project" value="TreeGrafter"/>
</dbReference>
<evidence type="ECO:0000256" key="1">
    <source>
        <dbReference type="ARBA" id="ARBA00010515"/>
    </source>
</evidence>
<dbReference type="PANTHER" id="PTHR23025">
    <property type="entry name" value="TRIACYLGLYCEROL LIPASE"/>
    <property type="match status" value="1"/>
</dbReference>
<evidence type="ECO:0000313" key="4">
    <source>
        <dbReference type="EMBL" id="EGD08390.1"/>
    </source>
</evidence>
<proteinExistence type="inferred from homology"/>
<evidence type="ECO:0000313" key="5">
    <source>
        <dbReference type="Proteomes" id="UP000003299"/>
    </source>
</evidence>
<evidence type="ECO:0000256" key="2">
    <source>
        <dbReference type="ARBA" id="ARBA00022801"/>
    </source>
</evidence>
<dbReference type="PANTHER" id="PTHR23025:SF3">
    <property type="entry name" value="HORMONE-SENSITIVE LIPASE"/>
    <property type="match status" value="1"/>
</dbReference>
<dbReference type="eggNOG" id="COG0657">
    <property type="taxonomic scope" value="Bacteria"/>
</dbReference>
<keyword evidence="2" id="KW-0378">Hydrolase</keyword>
<dbReference type="SUPFAM" id="SSF53474">
    <property type="entry name" value="alpha/beta-Hydrolases"/>
    <property type="match status" value="1"/>
</dbReference>
<protein>
    <submittedName>
        <fullName evidence="4">Esterase/lipase</fullName>
    </submittedName>
</protein>
<dbReference type="AlphaFoldDB" id="F0BGJ0"/>
<dbReference type="EMBL" id="AEQV01000130">
    <property type="protein sequence ID" value="EGD08390.1"/>
    <property type="molecule type" value="Genomic_DNA"/>
</dbReference>
<dbReference type="Pfam" id="PF07859">
    <property type="entry name" value="Abhydrolase_3"/>
    <property type="match status" value="1"/>
</dbReference>
<dbReference type="ESTHER" id="9xant-f0bgj0">
    <property type="family name" value="GTSAGmotif"/>
</dbReference>
<dbReference type="InterPro" id="IPR029058">
    <property type="entry name" value="AB_hydrolase_fold"/>
</dbReference>
<dbReference type="GO" id="GO:0004771">
    <property type="term" value="F:sterol ester esterase activity"/>
    <property type="evidence" value="ECO:0007669"/>
    <property type="project" value="TreeGrafter"/>
</dbReference>
<dbReference type="InterPro" id="IPR013094">
    <property type="entry name" value="AB_hydrolase_3"/>
</dbReference>
<dbReference type="InterPro" id="IPR002168">
    <property type="entry name" value="Lipase_GDXG_HIS_AS"/>
</dbReference>
<dbReference type="GO" id="GO:0004806">
    <property type="term" value="F:triacylglycerol lipase activity"/>
    <property type="evidence" value="ECO:0007669"/>
    <property type="project" value="TreeGrafter"/>
</dbReference>
<comment type="caution">
    <text evidence="4">The sequence shown here is derived from an EMBL/GenBank/DDBJ whole genome shotgun (WGS) entry which is preliminary data.</text>
</comment>
<evidence type="ECO:0000259" key="3">
    <source>
        <dbReference type="Pfam" id="PF07859"/>
    </source>
</evidence>
<dbReference type="GO" id="GO:0005829">
    <property type="term" value="C:cytosol"/>
    <property type="evidence" value="ECO:0007669"/>
    <property type="project" value="TreeGrafter"/>
</dbReference>
<sequence>MVLIGAVCALSAQAAEPEAPPAPDGVRQVAPFALPVSEYLSPVARAHVQADVARADPLAKADNATLLQQLPGIRADTERWAEGVIAQLRTRYAVEVTRERWNDVSVLRVEPRTRTPEQAERLLIELHGGGFVMGSAQSFGLMEAIPVAAMTGMTVVAVDYRMGPEHRFPAASEDVAAVYRAALKRYSPEHIGMFGCSAGGVLTGESLAWFAKERLPMPAAAGMFCAAGDARYRGDSRYVVAAVNDALLPNAAGELPIMEDLYYGDGVDFHDPLVSPVFSDAVLRQFPATLLITATRAAELSAAAYTHSRLVDLGRESDLHVWDGLGHAFHLTETLPESQQALRVTARFFSRHLGLPVPAAAAPR</sequence>
<comment type="similarity">
    <text evidence="1">Belongs to the 'GDXG' lipolytic enzyme family.</text>
</comment>
<dbReference type="Gene3D" id="3.40.50.1820">
    <property type="entry name" value="alpha/beta hydrolase"/>
    <property type="match status" value="1"/>
</dbReference>
<accession>F0BGJ0</accession>
<organism evidence="4 5">
    <name type="scientific">Xanthomonas vesicatoria ATCC 35937</name>
    <dbReference type="NCBI Taxonomy" id="925775"/>
    <lineage>
        <taxon>Bacteria</taxon>
        <taxon>Pseudomonadati</taxon>
        <taxon>Pseudomonadota</taxon>
        <taxon>Gammaproteobacteria</taxon>
        <taxon>Lysobacterales</taxon>
        <taxon>Lysobacteraceae</taxon>
        <taxon>Xanthomonas</taxon>
    </lineage>
</organism>
<dbReference type="Proteomes" id="UP000003299">
    <property type="component" value="Unassembled WGS sequence"/>
</dbReference>